<comment type="similarity">
    <text evidence="1">Belongs to the DnaB/DnaD family.</text>
</comment>
<dbReference type="InterPro" id="IPR058660">
    <property type="entry name" value="WHD_DnaB"/>
</dbReference>
<feature type="domain" description="Replicative helicase loading/DNA remodeling protein DnaB N-terminal winged helix" evidence="4">
    <location>
        <begin position="22"/>
        <end position="178"/>
    </location>
</feature>
<dbReference type="EMBL" id="FOCQ01000004">
    <property type="protein sequence ID" value="SEM97799.1"/>
    <property type="molecule type" value="Genomic_DNA"/>
</dbReference>
<dbReference type="Pfam" id="PF07261">
    <property type="entry name" value="DnaB_2"/>
    <property type="match status" value="1"/>
</dbReference>
<keyword evidence="5" id="KW-0347">Helicase</keyword>
<dbReference type="Proteomes" id="UP000199695">
    <property type="component" value="Unassembled WGS sequence"/>
</dbReference>
<evidence type="ECO:0000313" key="6">
    <source>
        <dbReference type="Proteomes" id="UP000199695"/>
    </source>
</evidence>
<sequence length="489" mass="56830">MAMLRKDIGWRCRTRRPIHSDDLFGLTHLYQPIVGTTAVALYMTLVYQLPLHRAGVSDVYKHSYLLKLCALTFDQMLEARYLLEGVGLLNTYEKQDPDNGRYYEYEVIPPLTPAKFFQSDVLSMTLYNLLGKERYLAIRRQLIEPRETENAYTLSANITKSFQDVFGSLSPMEMVKAAELEKEAVLEIGTVDESLLDGQYPRWDDDDDLSMVRMRLSSIVDEDVWTDQLIAELREIRFLYQLDDWDLLKALQNPYVTRHGRIDLDRLRSYVKSEYRLRFGGPPVILKRNSHLRAMEPPQPKQANRQEKEPMTEEEKHFRQLAEMSPLELLEAYQGGARIPDSDVELVETLVRHYGLPHGVINVLLEYVLLKYNYKLPRKLVEKIAGQWKRLGVQTVEEALEQARKENWEIRKKRSETKPGAKTGWARSSLGDKLPRAVQKQMQENAEMKGDSASETDDDLAEKQARVQAKLKLMYERLSARKQEKENTQ</sequence>
<proteinExistence type="inferred from homology"/>
<dbReference type="Pfam" id="PF25888">
    <property type="entry name" value="WHD_DnaB"/>
    <property type="match status" value="1"/>
</dbReference>
<organism evidence="5 6">
    <name type="scientific">Lihuaxuella thermophila</name>
    <dbReference type="NCBI Taxonomy" id="1173111"/>
    <lineage>
        <taxon>Bacteria</taxon>
        <taxon>Bacillati</taxon>
        <taxon>Bacillota</taxon>
        <taxon>Bacilli</taxon>
        <taxon>Bacillales</taxon>
        <taxon>Thermoactinomycetaceae</taxon>
        <taxon>Lihuaxuella</taxon>
    </lineage>
</organism>
<keyword evidence="5" id="KW-0378">Hydrolase</keyword>
<feature type="domain" description="DnaB/C C-terminal" evidence="3">
    <location>
        <begin position="340"/>
        <end position="402"/>
    </location>
</feature>
<name>A0A1H8CSE0_9BACL</name>
<evidence type="ECO:0000256" key="1">
    <source>
        <dbReference type="ARBA" id="ARBA00093462"/>
    </source>
</evidence>
<gene>
    <name evidence="5" type="ORF">SAMN05444955_10483</name>
</gene>
<accession>A0A1H8CSE0</accession>
<dbReference type="OrthoDB" id="2082007at2"/>
<dbReference type="InterPro" id="IPR006343">
    <property type="entry name" value="DnaB/C_C"/>
</dbReference>
<dbReference type="GO" id="GO:0004386">
    <property type="term" value="F:helicase activity"/>
    <property type="evidence" value="ECO:0007669"/>
    <property type="project" value="UniProtKB-KW"/>
</dbReference>
<protein>
    <submittedName>
        <fullName evidence="5">Replicative DNA helicase loader DnaB</fullName>
    </submittedName>
</protein>
<feature type="region of interest" description="Disordered" evidence="2">
    <location>
        <begin position="411"/>
        <end position="463"/>
    </location>
</feature>
<keyword evidence="5" id="KW-0067">ATP-binding</keyword>
<evidence type="ECO:0000313" key="5">
    <source>
        <dbReference type="EMBL" id="SEM97799.1"/>
    </source>
</evidence>
<keyword evidence="6" id="KW-1185">Reference proteome</keyword>
<evidence type="ECO:0000259" key="4">
    <source>
        <dbReference type="Pfam" id="PF25888"/>
    </source>
</evidence>
<dbReference type="AlphaFoldDB" id="A0A1H8CSE0"/>
<reference evidence="5 6" key="1">
    <citation type="submission" date="2016-10" db="EMBL/GenBank/DDBJ databases">
        <authorList>
            <person name="de Groot N.N."/>
        </authorList>
    </citation>
    <scope>NUCLEOTIDE SEQUENCE [LARGE SCALE GENOMIC DNA]</scope>
    <source>
        <strain evidence="5 6">DSM 46701</strain>
    </source>
</reference>
<dbReference type="STRING" id="1173111.SAMN05444955_10483"/>
<evidence type="ECO:0000259" key="3">
    <source>
        <dbReference type="Pfam" id="PF07261"/>
    </source>
</evidence>
<evidence type="ECO:0000256" key="2">
    <source>
        <dbReference type="SAM" id="MobiDB-lite"/>
    </source>
</evidence>
<dbReference type="RefSeq" id="WP_089966202.1">
    <property type="nucleotide sequence ID" value="NZ_FOCQ01000004.1"/>
</dbReference>
<keyword evidence="5" id="KW-0547">Nucleotide-binding</keyword>